<feature type="compositionally biased region" description="Acidic residues" evidence="1">
    <location>
        <begin position="10"/>
        <end position="25"/>
    </location>
</feature>
<dbReference type="InterPro" id="IPR027417">
    <property type="entry name" value="P-loop_NTPase"/>
</dbReference>
<sequence>MEHPAKSNGIDEDEDDDEVPTLQILDDDDYETSSFRIDYVDDRHAPPDSVVPVTILTGFLGSGKSTLVRHILTSPNHNRRIAVIENEFGGGDEYGESSSLVERMGLSVETAIVRDGTSSSSSSCRSLLADLIELPNGCVCCTVKDSLVETLERLLERRTDLDYVLIEASGMADPGPIASIFWLDGALDSRLRLDGIVCCVDARNVDYQLEFTSSIGGGAADDAGRRGGDDGGGGGGGHDGSGGGDEAARQIAFADRIIVNKVDLLRQCPSPDDNHREDSVITIESVMRLIERINPTAPILTTMYSRVDDLSWILDANCFDAGRARDVESAFRRISSMDDDGSTVLRDEGRVCGNPLCFGRHPPKTNDVDPYICGVCGIADELLSSSSSSSSDGRSRHRHTDAIGTIALYGIGSVDLRRINSWLASILWPDQDESDKVLRARLEGRDVPPSTSLQHRDDVAPSNQKQQRVYRVKGVLSVRHAVDEMGNIATASNDYVDEGLIAGLVDTDDGSDGRRFIVQAVNDLWDIHPASDDLRWNDTLDTRCCKVIVIGKWLDEARLRGGFGDCFVSSAGRAR</sequence>
<dbReference type="Gene3D" id="3.40.50.300">
    <property type="entry name" value="P-loop containing nucleotide triphosphate hydrolases"/>
    <property type="match status" value="1"/>
</dbReference>
<dbReference type="Proteomes" id="UP001530377">
    <property type="component" value="Unassembled WGS sequence"/>
</dbReference>
<dbReference type="AlphaFoldDB" id="A0ABD3R5J9"/>
<dbReference type="InterPro" id="IPR003495">
    <property type="entry name" value="CobW/HypB/UreG_nucleotide-bd"/>
</dbReference>
<organism evidence="3 4">
    <name type="scientific">Cyclostephanos tholiformis</name>
    <dbReference type="NCBI Taxonomy" id="382380"/>
    <lineage>
        <taxon>Eukaryota</taxon>
        <taxon>Sar</taxon>
        <taxon>Stramenopiles</taxon>
        <taxon>Ochrophyta</taxon>
        <taxon>Bacillariophyta</taxon>
        <taxon>Coscinodiscophyceae</taxon>
        <taxon>Thalassiosirophycidae</taxon>
        <taxon>Stephanodiscales</taxon>
        <taxon>Stephanodiscaceae</taxon>
        <taxon>Cyclostephanos</taxon>
    </lineage>
</organism>
<evidence type="ECO:0000256" key="1">
    <source>
        <dbReference type="SAM" id="MobiDB-lite"/>
    </source>
</evidence>
<dbReference type="PANTHER" id="PTHR13748">
    <property type="entry name" value="COBW-RELATED"/>
    <property type="match status" value="1"/>
</dbReference>
<evidence type="ECO:0000259" key="2">
    <source>
        <dbReference type="Pfam" id="PF02492"/>
    </source>
</evidence>
<name>A0ABD3R5J9_9STRA</name>
<evidence type="ECO:0000313" key="4">
    <source>
        <dbReference type="Proteomes" id="UP001530377"/>
    </source>
</evidence>
<dbReference type="InterPro" id="IPR036627">
    <property type="entry name" value="CobW-likC_sf"/>
</dbReference>
<feature type="compositionally biased region" description="Gly residues" evidence="1">
    <location>
        <begin position="230"/>
        <end position="245"/>
    </location>
</feature>
<protein>
    <recommendedName>
        <fullName evidence="2">CobW/HypB/UreG nucleotide-binding domain-containing protein</fullName>
    </recommendedName>
</protein>
<feature type="region of interest" description="Disordered" evidence="1">
    <location>
        <begin position="1"/>
        <end position="25"/>
    </location>
</feature>
<gene>
    <name evidence="3" type="ORF">ACHAXA_004971</name>
</gene>
<accession>A0ABD3R5J9</accession>
<feature type="region of interest" description="Disordered" evidence="1">
    <location>
        <begin position="445"/>
        <end position="465"/>
    </location>
</feature>
<feature type="domain" description="CobW/HypB/UreG nucleotide-binding" evidence="2">
    <location>
        <begin position="52"/>
        <end position="267"/>
    </location>
</feature>
<dbReference type="EMBL" id="JALLPB020000558">
    <property type="protein sequence ID" value="KAL3808018.1"/>
    <property type="molecule type" value="Genomic_DNA"/>
</dbReference>
<evidence type="ECO:0000313" key="3">
    <source>
        <dbReference type="EMBL" id="KAL3808018.1"/>
    </source>
</evidence>
<dbReference type="Pfam" id="PF02492">
    <property type="entry name" value="cobW"/>
    <property type="match status" value="1"/>
</dbReference>
<keyword evidence="4" id="KW-1185">Reference proteome</keyword>
<dbReference type="InterPro" id="IPR051316">
    <property type="entry name" value="Zinc-reg_GTPase_activator"/>
</dbReference>
<dbReference type="SUPFAM" id="SSF52540">
    <property type="entry name" value="P-loop containing nucleoside triphosphate hydrolases"/>
    <property type="match status" value="1"/>
</dbReference>
<dbReference type="Gene3D" id="3.30.1220.10">
    <property type="entry name" value="CobW-like, C-terminal domain"/>
    <property type="match status" value="1"/>
</dbReference>
<dbReference type="PANTHER" id="PTHR13748:SF31">
    <property type="entry name" value="ZINC-REGULATED GTPASE METALLOPROTEIN ACTIVATOR 1A-RELATED"/>
    <property type="match status" value="1"/>
</dbReference>
<dbReference type="CDD" id="cd03112">
    <property type="entry name" value="CobW-like"/>
    <property type="match status" value="1"/>
</dbReference>
<proteinExistence type="predicted"/>
<reference evidence="3 4" key="1">
    <citation type="submission" date="2024-10" db="EMBL/GenBank/DDBJ databases">
        <title>Updated reference genomes for cyclostephanoid diatoms.</title>
        <authorList>
            <person name="Roberts W.R."/>
            <person name="Alverson A.J."/>
        </authorList>
    </citation>
    <scope>NUCLEOTIDE SEQUENCE [LARGE SCALE GENOMIC DNA]</scope>
    <source>
        <strain evidence="3 4">AJA228-03</strain>
    </source>
</reference>
<feature type="region of interest" description="Disordered" evidence="1">
    <location>
        <begin position="220"/>
        <end position="245"/>
    </location>
</feature>
<comment type="caution">
    <text evidence="3">The sequence shown here is derived from an EMBL/GenBank/DDBJ whole genome shotgun (WGS) entry which is preliminary data.</text>
</comment>